<proteinExistence type="predicted"/>
<accession>A0A8J2IMC4</accession>
<gene>
    <name evidence="2" type="ORF">FEQUK3_LOCUS3258</name>
</gene>
<feature type="region of interest" description="Disordered" evidence="1">
    <location>
        <begin position="1"/>
        <end position="80"/>
    </location>
</feature>
<feature type="compositionally biased region" description="Polar residues" evidence="1">
    <location>
        <begin position="1"/>
        <end position="46"/>
    </location>
</feature>
<evidence type="ECO:0000313" key="3">
    <source>
        <dbReference type="Proteomes" id="UP000693738"/>
    </source>
</evidence>
<sequence length="182" mass="20796">MSENNNSIQATSSAEESTIMSDHNDNNNMQISRASEESSTQVSRTPSTSDSDSESESSDSGHANAPPPYQHSHNHHCDEPHHEDVHFHQWQCCCFSFHPPQTLNDYMQDCTSMQEERVRLSAELYQIKQLLRAYDINQGEFHAVLSEYVAIKHEMLKLEIREHCVRRGSGSRFASASQMIFH</sequence>
<evidence type="ECO:0000313" key="2">
    <source>
        <dbReference type="EMBL" id="CAG7557560.1"/>
    </source>
</evidence>
<dbReference type="Proteomes" id="UP000693738">
    <property type="component" value="Unassembled WGS sequence"/>
</dbReference>
<reference evidence="2" key="1">
    <citation type="submission" date="2021-05" db="EMBL/GenBank/DDBJ databases">
        <authorList>
            <person name="Khan N."/>
        </authorList>
    </citation>
    <scope>NUCLEOTIDE SEQUENCE</scope>
</reference>
<protein>
    <submittedName>
        <fullName evidence="2">Uncharacterized protein</fullName>
    </submittedName>
</protein>
<comment type="caution">
    <text evidence="2">The sequence shown here is derived from an EMBL/GenBank/DDBJ whole genome shotgun (WGS) entry which is preliminary data.</text>
</comment>
<name>A0A8J2IMC4_FUSEQ</name>
<evidence type="ECO:0000256" key="1">
    <source>
        <dbReference type="SAM" id="MobiDB-lite"/>
    </source>
</evidence>
<dbReference type="AlphaFoldDB" id="A0A8J2IMC4"/>
<dbReference type="EMBL" id="CAJSTJ010000119">
    <property type="protein sequence ID" value="CAG7557560.1"/>
    <property type="molecule type" value="Genomic_DNA"/>
</dbReference>
<organism evidence="2 3">
    <name type="scientific">Fusarium equiseti</name>
    <name type="common">Fusarium scirpi</name>
    <dbReference type="NCBI Taxonomy" id="61235"/>
    <lineage>
        <taxon>Eukaryota</taxon>
        <taxon>Fungi</taxon>
        <taxon>Dikarya</taxon>
        <taxon>Ascomycota</taxon>
        <taxon>Pezizomycotina</taxon>
        <taxon>Sordariomycetes</taxon>
        <taxon>Hypocreomycetidae</taxon>
        <taxon>Hypocreales</taxon>
        <taxon>Nectriaceae</taxon>
        <taxon>Fusarium</taxon>
        <taxon>Fusarium incarnatum-equiseti species complex</taxon>
    </lineage>
</organism>